<evidence type="ECO:0000256" key="4">
    <source>
        <dbReference type="ARBA" id="ARBA00013115"/>
    </source>
</evidence>
<dbReference type="Proteomes" id="UP000813018">
    <property type="component" value="Unassembled WGS sequence"/>
</dbReference>
<dbReference type="Gene3D" id="3.40.50.880">
    <property type="match status" value="1"/>
</dbReference>
<dbReference type="CDD" id="cd03145">
    <property type="entry name" value="GAT1_cyanophycinase"/>
    <property type="match status" value="1"/>
</dbReference>
<comment type="catalytic activity">
    <reaction evidence="1">
        <text>[L-4-(L-arginin-2-N-yl)aspartate](n) + H2O = [L-4-(L-arginin-2-N-yl)aspartate](n-1) + L-4-(L-arginin-2-N-yl)aspartate</text>
        <dbReference type="Rhea" id="RHEA:12845"/>
        <dbReference type="Rhea" id="RHEA-COMP:13728"/>
        <dbReference type="Rhea" id="RHEA-COMP:13734"/>
        <dbReference type="ChEBI" id="CHEBI:15377"/>
        <dbReference type="ChEBI" id="CHEBI:137986"/>
        <dbReference type="ChEBI" id="CHEBI:137991"/>
        <dbReference type="EC" id="3.4.15.6"/>
    </reaction>
</comment>
<dbReference type="EMBL" id="JAHYXK010000005">
    <property type="protein sequence ID" value="MBW7467035.1"/>
    <property type="molecule type" value="Genomic_DNA"/>
</dbReference>
<evidence type="ECO:0000256" key="1">
    <source>
        <dbReference type="ARBA" id="ARBA00001092"/>
    </source>
</evidence>
<keyword evidence="8" id="KW-0720">Serine protease</keyword>
<evidence type="ECO:0000256" key="8">
    <source>
        <dbReference type="ARBA" id="ARBA00022825"/>
    </source>
</evidence>
<dbReference type="Pfam" id="PF03575">
    <property type="entry name" value="Peptidase_S51"/>
    <property type="match status" value="1"/>
</dbReference>
<keyword evidence="10" id="KW-1185">Reference proteome</keyword>
<evidence type="ECO:0000256" key="5">
    <source>
        <dbReference type="ARBA" id="ARBA00015719"/>
    </source>
</evidence>
<keyword evidence="9" id="KW-0121">Carboxypeptidase</keyword>
<evidence type="ECO:0000256" key="6">
    <source>
        <dbReference type="ARBA" id="ARBA00022670"/>
    </source>
</evidence>
<dbReference type="PIRSF" id="PIRSF032067">
    <property type="entry name" value="Cyanophycinase"/>
    <property type="match status" value="1"/>
</dbReference>
<protein>
    <recommendedName>
        <fullName evidence="5">Cyanophycinase</fullName>
        <ecNumber evidence="4">3.4.15.6</ecNumber>
    </recommendedName>
</protein>
<dbReference type="GO" id="GO:0004180">
    <property type="term" value="F:carboxypeptidase activity"/>
    <property type="evidence" value="ECO:0007669"/>
    <property type="project" value="UniProtKB-KW"/>
</dbReference>
<dbReference type="InterPro" id="IPR011811">
    <property type="entry name" value="Peptidase_S51_cyanophycinase"/>
</dbReference>
<comment type="caution">
    <text evidence="9">The sequence shown here is derived from an EMBL/GenBank/DDBJ whole genome shotgun (WGS) entry which is preliminary data.</text>
</comment>
<keyword evidence="6" id="KW-0645">Protease</keyword>
<accession>A0ABS7CT60</accession>
<organism evidence="9 10">
    <name type="scientific">Pontibacter aydingkolensis</name>
    <dbReference type="NCBI Taxonomy" id="1911536"/>
    <lineage>
        <taxon>Bacteria</taxon>
        <taxon>Pseudomonadati</taxon>
        <taxon>Bacteroidota</taxon>
        <taxon>Cytophagia</taxon>
        <taxon>Cytophagales</taxon>
        <taxon>Hymenobacteraceae</taxon>
        <taxon>Pontibacter</taxon>
    </lineage>
</organism>
<evidence type="ECO:0000313" key="10">
    <source>
        <dbReference type="Proteomes" id="UP000813018"/>
    </source>
</evidence>
<name>A0ABS7CT60_9BACT</name>
<keyword evidence="7 9" id="KW-0378">Hydrolase</keyword>
<evidence type="ECO:0000256" key="2">
    <source>
        <dbReference type="ARBA" id="ARBA00002039"/>
    </source>
</evidence>
<evidence type="ECO:0000256" key="3">
    <source>
        <dbReference type="ARBA" id="ARBA00006534"/>
    </source>
</evidence>
<evidence type="ECO:0000256" key="7">
    <source>
        <dbReference type="ARBA" id="ARBA00022801"/>
    </source>
</evidence>
<dbReference type="PANTHER" id="PTHR36175">
    <property type="entry name" value="CYANOPHYCINASE"/>
    <property type="match status" value="1"/>
</dbReference>
<dbReference type="InterPro" id="IPR005320">
    <property type="entry name" value="Peptidase_S51"/>
</dbReference>
<dbReference type="InterPro" id="IPR029062">
    <property type="entry name" value="Class_I_gatase-like"/>
</dbReference>
<dbReference type="SUPFAM" id="SSF52317">
    <property type="entry name" value="Class I glutamine amidotransferase-like"/>
    <property type="match status" value="1"/>
</dbReference>
<dbReference type="RefSeq" id="WP_219876915.1">
    <property type="nucleotide sequence ID" value="NZ_JAHYXK010000005.1"/>
</dbReference>
<dbReference type="GO" id="GO:0008241">
    <property type="term" value="F:peptidyl-dipeptidase activity"/>
    <property type="evidence" value="ECO:0007669"/>
    <property type="project" value="UniProtKB-EC"/>
</dbReference>
<dbReference type="PANTHER" id="PTHR36175:SF1">
    <property type="entry name" value="CYANOPHYCINASE"/>
    <property type="match status" value="1"/>
</dbReference>
<reference evidence="9 10" key="1">
    <citation type="journal article" date="2016" name="Int. J. Syst. Evol. Microbiol.">
        <title>Pontibacter aydingkolensis sp. nov., isolated from soil of a salt lake.</title>
        <authorList>
            <person name="Osman G."/>
            <person name="Zhang T."/>
            <person name="Lou K."/>
            <person name="Gao Y."/>
            <person name="Chang W."/>
            <person name="Lin Q."/>
            <person name="Yang H.M."/>
            <person name="Huo X.D."/>
            <person name="Wang N."/>
        </authorList>
    </citation>
    <scope>NUCLEOTIDE SEQUENCE [LARGE SCALE GENOMIC DNA]</scope>
    <source>
        <strain evidence="9 10">KACC 19255</strain>
    </source>
</reference>
<dbReference type="NCBIfam" id="TIGR02069">
    <property type="entry name" value="cyanophycinase"/>
    <property type="match status" value="1"/>
</dbReference>
<comment type="function">
    <text evidence="2">Exopeptidase that catalyzes the hydrolytic cleavage of multi-L-arginyl-poly-L-aspartic acid (cyanophycin; a water-insoluble reserve polymer) into aspartate-arginine dipeptides.</text>
</comment>
<proteinExistence type="inferred from homology"/>
<dbReference type="EC" id="3.4.15.6" evidence="4"/>
<gene>
    <name evidence="9" type="ORF">K0O23_08135</name>
</gene>
<evidence type="ECO:0000313" key="9">
    <source>
        <dbReference type="EMBL" id="MBW7467035.1"/>
    </source>
</evidence>
<sequence length="294" mass="31990">MEEVKGKLIALGGGDDDGLIKLIHSKICSLTSYIEVIATAATEAEESGQAYKAAFEELGCHNVRFMRIDEEHSADTADNLNRIKKANVIFFTGGDQVRLADFLNGTKLLDILRRRYIEEEVIIAGTSAGAAIMSDKMIYDGYGHYSLIKGEMKTTTGCSFIKKVFIDTHFAERGRFGRLAHAVAHDPDYIGIGLSEETGIVIKKGNQVEVFGPGVVTIIDASQVAFSNVRAAAENEPIAVENLKMHLLVNGYRYCLKEHLFQPIVTFGTLIPVENAAVLATEKHPAANGTAKAN</sequence>
<comment type="similarity">
    <text evidence="3">Belongs to the peptidase S51 family.</text>
</comment>